<dbReference type="InterPro" id="IPR046348">
    <property type="entry name" value="SIS_dom_sf"/>
</dbReference>
<keyword evidence="3" id="KW-0804">Transcription</keyword>
<dbReference type="InterPro" id="IPR035472">
    <property type="entry name" value="RpiR-like_SIS"/>
</dbReference>
<dbReference type="HOGENOM" id="CLU_055769_2_1_0"/>
<feature type="domain" description="HTH rpiR-type" evidence="4">
    <location>
        <begin position="1"/>
        <end position="76"/>
    </location>
</feature>
<evidence type="ECO:0000313" key="7">
    <source>
        <dbReference type="Proteomes" id="UP000000845"/>
    </source>
</evidence>
<protein>
    <submittedName>
        <fullName evidence="6">Transcriptional regulator, RpiR family</fullName>
    </submittedName>
</protein>
<dbReference type="STRING" id="526218.Sterm_3841"/>
<accession>D1AG49</accession>
<dbReference type="Pfam" id="PF01418">
    <property type="entry name" value="HTH_6"/>
    <property type="match status" value="1"/>
</dbReference>
<dbReference type="CDD" id="cd05013">
    <property type="entry name" value="SIS_RpiR"/>
    <property type="match status" value="1"/>
</dbReference>
<gene>
    <name evidence="6" type="ordered locus">Sterm_3841</name>
</gene>
<dbReference type="InterPro" id="IPR036388">
    <property type="entry name" value="WH-like_DNA-bd_sf"/>
</dbReference>
<keyword evidence="7" id="KW-1185">Reference proteome</keyword>
<dbReference type="PROSITE" id="PS51071">
    <property type="entry name" value="HTH_RPIR"/>
    <property type="match status" value="1"/>
</dbReference>
<dbReference type="Gene3D" id="1.10.10.10">
    <property type="entry name" value="Winged helix-like DNA-binding domain superfamily/Winged helix DNA-binding domain"/>
    <property type="match status" value="1"/>
</dbReference>
<dbReference type="GO" id="GO:0003677">
    <property type="term" value="F:DNA binding"/>
    <property type="evidence" value="ECO:0007669"/>
    <property type="project" value="UniProtKB-KW"/>
</dbReference>
<evidence type="ECO:0000259" key="5">
    <source>
        <dbReference type="PROSITE" id="PS51464"/>
    </source>
</evidence>
<organism evidence="6 7">
    <name type="scientific">Sebaldella termitidis (strain ATCC 33386 / NCTC 11300)</name>
    <dbReference type="NCBI Taxonomy" id="526218"/>
    <lineage>
        <taxon>Bacteria</taxon>
        <taxon>Fusobacteriati</taxon>
        <taxon>Fusobacteriota</taxon>
        <taxon>Fusobacteriia</taxon>
        <taxon>Fusobacteriales</taxon>
        <taxon>Leptotrichiaceae</taxon>
        <taxon>Sebaldella</taxon>
    </lineage>
</organism>
<dbReference type="Proteomes" id="UP000000845">
    <property type="component" value="Chromosome"/>
</dbReference>
<dbReference type="GO" id="GO:0097367">
    <property type="term" value="F:carbohydrate derivative binding"/>
    <property type="evidence" value="ECO:0007669"/>
    <property type="project" value="InterPro"/>
</dbReference>
<evidence type="ECO:0000256" key="2">
    <source>
        <dbReference type="ARBA" id="ARBA00023125"/>
    </source>
</evidence>
<dbReference type="EMBL" id="CP001739">
    <property type="protein sequence ID" value="ACZ10675.1"/>
    <property type="molecule type" value="Genomic_DNA"/>
</dbReference>
<keyword evidence="1" id="KW-0805">Transcription regulation</keyword>
<sequence length="283" mass="31852">MSLIIKLREAKNFTPNEIGAAKYIISHSDEVIRLSCTELAKKTYTSPATIIRLCKKIGIGGYQEFKVILATEINFFIKNSMEINKNNEIDKKDSISDIIDKISSLSIDSLKETKILTDKNVVKSVIDMINNAEILDLYGSGASHFVALDANYKFMRIGKVTATYALYDQQYVQAKNSNENHAAIIFSYSGETAEMIEIAKILTENKAKIITITKNSDNTLEKFADKSLYVTAKENLYRSAAIYSRISMLNVIDILYTAYFNLIYEKALEALGKTRISKTEVKL</sequence>
<dbReference type="SUPFAM" id="SSF53697">
    <property type="entry name" value="SIS domain"/>
    <property type="match status" value="1"/>
</dbReference>
<proteinExistence type="predicted"/>
<dbReference type="SUPFAM" id="SSF46689">
    <property type="entry name" value="Homeodomain-like"/>
    <property type="match status" value="1"/>
</dbReference>
<dbReference type="InterPro" id="IPR047640">
    <property type="entry name" value="RpiR-like"/>
</dbReference>
<reference evidence="7" key="1">
    <citation type="submission" date="2009-09" db="EMBL/GenBank/DDBJ databases">
        <title>The complete chromosome of Sebaldella termitidis ATCC 33386.</title>
        <authorList>
            <consortium name="US DOE Joint Genome Institute (JGI-PGF)"/>
            <person name="Lucas S."/>
            <person name="Copeland A."/>
            <person name="Lapidus A."/>
            <person name="Glavina del Rio T."/>
            <person name="Dalin E."/>
            <person name="Tice H."/>
            <person name="Bruce D."/>
            <person name="Goodwin L."/>
            <person name="Pitluck S."/>
            <person name="Kyrpides N."/>
            <person name="Mavromatis K."/>
            <person name="Ivanova N."/>
            <person name="Mikhailova N."/>
            <person name="Sims D."/>
            <person name="Meincke L."/>
            <person name="Brettin T."/>
            <person name="Detter J.C."/>
            <person name="Han C."/>
            <person name="Larimer F."/>
            <person name="Land M."/>
            <person name="Hauser L."/>
            <person name="Markowitz V."/>
            <person name="Cheng J.F."/>
            <person name="Hugenholtz P."/>
            <person name="Woyke T."/>
            <person name="Wu D."/>
            <person name="Eisen J.A."/>
        </authorList>
    </citation>
    <scope>NUCLEOTIDE SEQUENCE [LARGE SCALE GENOMIC DNA]</scope>
    <source>
        <strain evidence="7">ATCC 33386 / NCTC 11300</strain>
    </source>
</reference>
<dbReference type="KEGG" id="str:Sterm_3841"/>
<dbReference type="Gene3D" id="3.40.50.10490">
    <property type="entry name" value="Glucose-6-phosphate isomerase like protein, domain 1"/>
    <property type="match status" value="1"/>
</dbReference>
<name>D1AG49_SEBTE</name>
<feature type="domain" description="SIS" evidence="5">
    <location>
        <begin position="125"/>
        <end position="273"/>
    </location>
</feature>
<dbReference type="Pfam" id="PF01380">
    <property type="entry name" value="SIS"/>
    <property type="match status" value="1"/>
</dbReference>
<dbReference type="InterPro" id="IPR009057">
    <property type="entry name" value="Homeodomain-like_sf"/>
</dbReference>
<dbReference type="eggNOG" id="COG1737">
    <property type="taxonomic scope" value="Bacteria"/>
</dbReference>
<evidence type="ECO:0000259" key="4">
    <source>
        <dbReference type="PROSITE" id="PS51071"/>
    </source>
</evidence>
<keyword evidence="2" id="KW-0238">DNA-binding</keyword>
<dbReference type="GO" id="GO:0003700">
    <property type="term" value="F:DNA-binding transcription factor activity"/>
    <property type="evidence" value="ECO:0007669"/>
    <property type="project" value="InterPro"/>
</dbReference>
<evidence type="ECO:0000256" key="3">
    <source>
        <dbReference type="ARBA" id="ARBA00023163"/>
    </source>
</evidence>
<dbReference type="InterPro" id="IPR001347">
    <property type="entry name" value="SIS_dom"/>
</dbReference>
<dbReference type="GO" id="GO:1901135">
    <property type="term" value="P:carbohydrate derivative metabolic process"/>
    <property type="evidence" value="ECO:0007669"/>
    <property type="project" value="InterPro"/>
</dbReference>
<dbReference type="PANTHER" id="PTHR30514:SF1">
    <property type="entry name" value="HTH-TYPE TRANSCRIPTIONAL REGULATOR HEXR-RELATED"/>
    <property type="match status" value="1"/>
</dbReference>
<reference evidence="6 7" key="2">
    <citation type="journal article" date="2010" name="Stand. Genomic Sci.">
        <title>Complete genome sequence of Sebaldella termitidis type strain (NCTC 11300).</title>
        <authorList>
            <person name="Harmon-Smith M."/>
            <person name="Celia L."/>
            <person name="Chertkov O."/>
            <person name="Lapidus A."/>
            <person name="Copeland A."/>
            <person name="Glavina Del Rio T."/>
            <person name="Nolan M."/>
            <person name="Lucas S."/>
            <person name="Tice H."/>
            <person name="Cheng J.F."/>
            <person name="Han C."/>
            <person name="Detter J.C."/>
            <person name="Bruce D."/>
            <person name="Goodwin L."/>
            <person name="Pitluck S."/>
            <person name="Pati A."/>
            <person name="Liolios K."/>
            <person name="Ivanova N."/>
            <person name="Mavromatis K."/>
            <person name="Mikhailova N."/>
            <person name="Chen A."/>
            <person name="Palaniappan K."/>
            <person name="Land M."/>
            <person name="Hauser L."/>
            <person name="Chang Y.J."/>
            <person name="Jeffries C.D."/>
            <person name="Brettin T."/>
            <person name="Goker M."/>
            <person name="Beck B."/>
            <person name="Bristow J."/>
            <person name="Eisen J.A."/>
            <person name="Markowitz V."/>
            <person name="Hugenholtz P."/>
            <person name="Kyrpides N.C."/>
            <person name="Klenk H.P."/>
            <person name="Chen F."/>
        </authorList>
    </citation>
    <scope>NUCLEOTIDE SEQUENCE [LARGE SCALE GENOMIC DNA]</scope>
    <source>
        <strain evidence="7">ATCC 33386 / NCTC 11300</strain>
    </source>
</reference>
<evidence type="ECO:0000313" key="6">
    <source>
        <dbReference type="EMBL" id="ACZ10675.1"/>
    </source>
</evidence>
<dbReference type="PANTHER" id="PTHR30514">
    <property type="entry name" value="GLUCOKINASE"/>
    <property type="match status" value="1"/>
</dbReference>
<dbReference type="RefSeq" id="WP_012863255.1">
    <property type="nucleotide sequence ID" value="NC_013517.1"/>
</dbReference>
<dbReference type="InterPro" id="IPR000281">
    <property type="entry name" value="HTH_RpiR"/>
</dbReference>
<evidence type="ECO:0000256" key="1">
    <source>
        <dbReference type="ARBA" id="ARBA00023015"/>
    </source>
</evidence>
<dbReference type="PROSITE" id="PS51464">
    <property type="entry name" value="SIS"/>
    <property type="match status" value="1"/>
</dbReference>
<dbReference type="AlphaFoldDB" id="D1AG49"/>